<sequence>METKLHSTKAIKLRDRLGFQNGVAVSSVGRSGGLALFWKADIDVTIKALGRFFVDAIINQDVFPWRFTGFYGNPTRSERIQDDSGVWITDEKLIAEEIEKYFNSIFSTSSPLPQDMEQIISAVRTRIPADFAEDLERPFTSDEVKKAIFSMGPLKAPGPDGFQPIFFQKNWDIVGPDLVDMALNILNNGQSIGDFNNTHVVLIPKSSQPRCVADYTLISLCNVTYKVVTKVIANRLKVVLPEIISEEQSAFVPGRLISDNIMIAYETMQTIKSRTRGQNGLMARLSFRINGTISGSVVPTRGLRQGCPLSPYLFLICIEGLSAWIRSHENSQSIHGISFARGAPKISHLLFADDSIIFSKASQGDAISIHHMLTEFARASGQQINFSKTYITFSPNVGDDTREAICNTLGISTATQTHDCYLGLPAMVGKNRKRTFQNIKERVQKRLKSWKANMFSSGGREILIKSVAQASATFSMSIFMLPRSLCTELQGLVAKFWWGGNDTQRKIHWMRWDLLSRAKIAGGMGFRDLELFNQSLLAKQAWRLIKHNESLVSRVLRAKYHPNDPFIQAQLGRCPSYIWRSVLWGRELLKQGIRWRIGNGRSTHAFNEPWLPRPLTFKPITPPPNDTNTCVADLISNHSWDISAINNIFWPCDREEILKIPLGRENSEDTLIWHYEKSGIYSVRSGYRVAIAHRAPRARQI</sequence>
<protein>
    <recommendedName>
        <fullName evidence="1">Reverse transcriptase domain-containing protein</fullName>
    </recommendedName>
</protein>
<dbReference type="CDD" id="cd01650">
    <property type="entry name" value="RT_nLTR_like"/>
    <property type="match status" value="1"/>
</dbReference>
<accession>A0ABR0UFQ1</accession>
<gene>
    <name evidence="2" type="ORF">DH2020_044870</name>
</gene>
<dbReference type="PROSITE" id="PS50878">
    <property type="entry name" value="RT_POL"/>
    <property type="match status" value="1"/>
</dbReference>
<dbReference type="PANTHER" id="PTHR33116">
    <property type="entry name" value="REVERSE TRANSCRIPTASE ZINC-BINDING DOMAIN-CONTAINING PROTEIN-RELATED-RELATED"/>
    <property type="match status" value="1"/>
</dbReference>
<comment type="caution">
    <text evidence="2">The sequence shown here is derived from an EMBL/GenBank/DDBJ whole genome shotgun (WGS) entry which is preliminary data.</text>
</comment>
<evidence type="ECO:0000313" key="2">
    <source>
        <dbReference type="EMBL" id="KAK6121388.1"/>
    </source>
</evidence>
<evidence type="ECO:0000313" key="3">
    <source>
        <dbReference type="Proteomes" id="UP001318860"/>
    </source>
</evidence>
<dbReference type="PANTHER" id="PTHR33116:SF86">
    <property type="entry name" value="REVERSE TRANSCRIPTASE DOMAIN-CONTAINING PROTEIN"/>
    <property type="match status" value="1"/>
</dbReference>
<feature type="domain" description="Reverse transcriptase" evidence="1">
    <location>
        <begin position="184"/>
        <end position="413"/>
    </location>
</feature>
<dbReference type="InterPro" id="IPR043502">
    <property type="entry name" value="DNA/RNA_pol_sf"/>
</dbReference>
<dbReference type="EMBL" id="JABTTQ020002918">
    <property type="protein sequence ID" value="KAK6121388.1"/>
    <property type="molecule type" value="Genomic_DNA"/>
</dbReference>
<keyword evidence="3" id="KW-1185">Reference proteome</keyword>
<reference evidence="2 3" key="1">
    <citation type="journal article" date="2021" name="Comput. Struct. Biotechnol. J.">
        <title>De novo genome assembly of the potent medicinal plant Rehmannia glutinosa using nanopore technology.</title>
        <authorList>
            <person name="Ma L."/>
            <person name="Dong C."/>
            <person name="Song C."/>
            <person name="Wang X."/>
            <person name="Zheng X."/>
            <person name="Niu Y."/>
            <person name="Chen S."/>
            <person name="Feng W."/>
        </authorList>
    </citation>
    <scope>NUCLEOTIDE SEQUENCE [LARGE SCALE GENOMIC DNA]</scope>
    <source>
        <strain evidence="2">DH-2019</strain>
    </source>
</reference>
<name>A0ABR0UFQ1_REHGL</name>
<proteinExistence type="predicted"/>
<dbReference type="Pfam" id="PF00078">
    <property type="entry name" value="RVT_1"/>
    <property type="match status" value="1"/>
</dbReference>
<dbReference type="SUPFAM" id="SSF56672">
    <property type="entry name" value="DNA/RNA polymerases"/>
    <property type="match status" value="1"/>
</dbReference>
<evidence type="ECO:0000259" key="1">
    <source>
        <dbReference type="PROSITE" id="PS50878"/>
    </source>
</evidence>
<dbReference type="Proteomes" id="UP001318860">
    <property type="component" value="Unassembled WGS sequence"/>
</dbReference>
<dbReference type="InterPro" id="IPR000477">
    <property type="entry name" value="RT_dom"/>
</dbReference>
<organism evidence="2 3">
    <name type="scientific">Rehmannia glutinosa</name>
    <name type="common">Chinese foxglove</name>
    <dbReference type="NCBI Taxonomy" id="99300"/>
    <lineage>
        <taxon>Eukaryota</taxon>
        <taxon>Viridiplantae</taxon>
        <taxon>Streptophyta</taxon>
        <taxon>Embryophyta</taxon>
        <taxon>Tracheophyta</taxon>
        <taxon>Spermatophyta</taxon>
        <taxon>Magnoliopsida</taxon>
        <taxon>eudicotyledons</taxon>
        <taxon>Gunneridae</taxon>
        <taxon>Pentapetalae</taxon>
        <taxon>asterids</taxon>
        <taxon>lamiids</taxon>
        <taxon>Lamiales</taxon>
        <taxon>Orobanchaceae</taxon>
        <taxon>Rehmannieae</taxon>
        <taxon>Rehmannia</taxon>
    </lineage>
</organism>